<name>A0A6C0J5Y7_9ZZZZ</name>
<dbReference type="EMBL" id="MN740307">
    <property type="protein sequence ID" value="QHT99367.1"/>
    <property type="molecule type" value="Genomic_DNA"/>
</dbReference>
<proteinExistence type="predicted"/>
<organism evidence="1">
    <name type="scientific">viral metagenome</name>
    <dbReference type="NCBI Taxonomy" id="1070528"/>
    <lineage>
        <taxon>unclassified sequences</taxon>
        <taxon>metagenomes</taxon>
        <taxon>organismal metagenomes</taxon>
    </lineage>
</organism>
<protein>
    <recommendedName>
        <fullName evidence="2">J domain-containing protein</fullName>
    </recommendedName>
</protein>
<dbReference type="AlphaFoldDB" id="A0A6C0J5Y7"/>
<accession>A0A6C0J5Y7</accession>
<evidence type="ECO:0008006" key="2">
    <source>
        <dbReference type="Google" id="ProtNLM"/>
    </source>
</evidence>
<sequence length="302" mass="35879">MDSDKGYNLDIHMYSFEELLGLFDLSYTISLEDMKRAKRKVLMTHPDKSKLDATYFLFYKKAFDIVVKFYENQNKQNQELTNKQQVYTAGQQHHDKQTTRALNKNINSMDKEKFNNTFNQLFDKNMVNKIDAEKNNWFTNEDTLYKNDDNVNSQNMGQMFDKIKDTQQGLVQYKGVENLFMNSNSGDSIYDDNNDKYASCDPFSKLKFDDLRKVHKDQTVFNVSERDIDKVQQFSSVDHMMRERGKQPLNPIEKQEAERILAQQNSQYKEQMMQKEYADKLKTMQYEEKNKNVLATFMRIKN</sequence>
<evidence type="ECO:0000313" key="1">
    <source>
        <dbReference type="EMBL" id="QHT99367.1"/>
    </source>
</evidence>
<reference evidence="1" key="1">
    <citation type="journal article" date="2020" name="Nature">
        <title>Giant virus diversity and host interactions through global metagenomics.</title>
        <authorList>
            <person name="Schulz F."/>
            <person name="Roux S."/>
            <person name="Paez-Espino D."/>
            <person name="Jungbluth S."/>
            <person name="Walsh D.A."/>
            <person name="Denef V.J."/>
            <person name="McMahon K.D."/>
            <person name="Konstantinidis K.T."/>
            <person name="Eloe-Fadrosh E.A."/>
            <person name="Kyrpides N.C."/>
            <person name="Woyke T."/>
        </authorList>
    </citation>
    <scope>NUCLEOTIDE SEQUENCE</scope>
    <source>
        <strain evidence="1">GVMAG-M-3300025699-48</strain>
    </source>
</reference>